<dbReference type="AlphaFoldDB" id="F3KWE7"/>
<gene>
    <name evidence="3" type="ORF">HGR_13929</name>
</gene>
<accession>F3KWE7</accession>
<evidence type="ECO:0000313" key="3">
    <source>
        <dbReference type="EMBL" id="EGI75896.1"/>
    </source>
</evidence>
<feature type="chain" id="PRO_5003296972" evidence="2">
    <location>
        <begin position="19"/>
        <end position="256"/>
    </location>
</feature>
<keyword evidence="2" id="KW-0732">Signal</keyword>
<protein>
    <submittedName>
        <fullName evidence="3">Uncharacterized protein</fullName>
    </submittedName>
</protein>
<comment type="caution">
    <text evidence="3">The sequence shown here is derived from an EMBL/GenBank/DDBJ whole genome shotgun (WGS) entry which is preliminary data.</text>
</comment>
<keyword evidence="4" id="KW-1185">Reference proteome</keyword>
<feature type="region of interest" description="Disordered" evidence="1">
    <location>
        <begin position="171"/>
        <end position="199"/>
    </location>
</feature>
<evidence type="ECO:0000313" key="4">
    <source>
        <dbReference type="Proteomes" id="UP000016368"/>
    </source>
</evidence>
<evidence type="ECO:0000256" key="1">
    <source>
        <dbReference type="SAM" id="MobiDB-lite"/>
    </source>
</evidence>
<dbReference type="Proteomes" id="UP000016368">
    <property type="component" value="Unassembled WGS sequence"/>
</dbReference>
<dbReference type="EMBL" id="AEGR01000088">
    <property type="protein sequence ID" value="EGI75896.1"/>
    <property type="molecule type" value="Genomic_DNA"/>
</dbReference>
<name>F3KWE7_9BURK</name>
<dbReference type="OrthoDB" id="10011270at2"/>
<organism evidence="3 4">
    <name type="scientific">Hylemonella gracilis ATCC 19624</name>
    <dbReference type="NCBI Taxonomy" id="887062"/>
    <lineage>
        <taxon>Bacteria</taxon>
        <taxon>Pseudomonadati</taxon>
        <taxon>Pseudomonadota</taxon>
        <taxon>Betaproteobacteria</taxon>
        <taxon>Burkholderiales</taxon>
        <taxon>Comamonadaceae</taxon>
        <taxon>Hylemonella</taxon>
    </lineage>
</organism>
<sequence>MKSVFLLLLLSICQFAVAGKVEDMESALALGDIERARAKVEAMYKDRKYVMGPEAANLSGYSQLVDIFSAVGEFNANSEKFERSRQLSDFSPVEFSYQALGSKTEGKKSFAVSKKTIVLLNLKLTDADRKMKSARATKSELEVAQAEQNRIAEEKRRAEFAERQAALQAAQEQRRQELQAQRLANEKETDARQKECGGDYGTPRVGMSLERAKYCVGDLRLKGQVNRSDGVVSTYWAGKVYLHVMNGKVVSWGDLR</sequence>
<feature type="signal peptide" evidence="2">
    <location>
        <begin position="1"/>
        <end position="18"/>
    </location>
</feature>
<feature type="compositionally biased region" description="Basic and acidic residues" evidence="1">
    <location>
        <begin position="184"/>
        <end position="197"/>
    </location>
</feature>
<reference evidence="3 4" key="1">
    <citation type="journal article" date="2011" name="EMBO J.">
        <title>Structural diversity of bacterial flagellar motors.</title>
        <authorList>
            <person name="Chen S."/>
            <person name="Beeby M."/>
            <person name="Murphy G.E."/>
            <person name="Leadbetter J.R."/>
            <person name="Hendrixson D.R."/>
            <person name="Briegel A."/>
            <person name="Li Z."/>
            <person name="Shi J."/>
            <person name="Tocheva E.I."/>
            <person name="Muller A."/>
            <person name="Dobro M.J."/>
            <person name="Jensen G.J."/>
        </authorList>
    </citation>
    <scope>NUCLEOTIDE SEQUENCE [LARGE SCALE GENOMIC DNA]</scope>
    <source>
        <strain evidence="3 4">ATCC 19624</strain>
    </source>
</reference>
<proteinExistence type="predicted"/>
<dbReference type="RefSeq" id="WP_006298889.1">
    <property type="nucleotide sequence ID" value="NZ_AEGR01000088.1"/>
</dbReference>
<evidence type="ECO:0000256" key="2">
    <source>
        <dbReference type="SAM" id="SignalP"/>
    </source>
</evidence>